<feature type="compositionally biased region" description="Basic and acidic residues" evidence="1">
    <location>
        <begin position="145"/>
        <end position="154"/>
    </location>
</feature>
<name>A0A6H1ZYD1_9ZZZZ</name>
<feature type="transmembrane region" description="Helical" evidence="2">
    <location>
        <begin position="51"/>
        <end position="74"/>
    </location>
</feature>
<keyword evidence="2" id="KW-0812">Transmembrane</keyword>
<evidence type="ECO:0000256" key="1">
    <source>
        <dbReference type="SAM" id="MobiDB-lite"/>
    </source>
</evidence>
<evidence type="ECO:0000256" key="2">
    <source>
        <dbReference type="SAM" id="Phobius"/>
    </source>
</evidence>
<dbReference type="EMBL" id="MT144379">
    <property type="protein sequence ID" value="QJA52936.1"/>
    <property type="molecule type" value="Genomic_DNA"/>
</dbReference>
<evidence type="ECO:0000313" key="3">
    <source>
        <dbReference type="EMBL" id="QJA52936.1"/>
    </source>
</evidence>
<feature type="compositionally biased region" description="Basic and acidic residues" evidence="1">
    <location>
        <begin position="119"/>
        <end position="134"/>
    </location>
</feature>
<reference evidence="3" key="1">
    <citation type="submission" date="2020-03" db="EMBL/GenBank/DDBJ databases">
        <title>The deep terrestrial virosphere.</title>
        <authorList>
            <person name="Holmfeldt K."/>
            <person name="Nilsson E."/>
            <person name="Simone D."/>
            <person name="Lopez-Fernandez M."/>
            <person name="Wu X."/>
            <person name="de Brujin I."/>
            <person name="Lundin D."/>
            <person name="Andersson A."/>
            <person name="Bertilsson S."/>
            <person name="Dopson M."/>
        </authorList>
    </citation>
    <scope>NUCLEOTIDE SEQUENCE</scope>
    <source>
        <strain evidence="3">TM448A03084</strain>
    </source>
</reference>
<sequence length="154" mass="17693">MLLALLGFIAAVLTYGMFQSRQMMLGFPCAIFWALFGAQAYTLSAAPWGDVYFYLFFTSMFGMTIFCALAAYGLRERKDVEADEGELIDEQPEETYFDERPGEFFDEVGSGSRVNRSTTVEDRDTPKRRVESRKAQIRQRIGSKVKKEDWGEFR</sequence>
<gene>
    <name evidence="3" type="ORF">TM448A03084_0009</name>
</gene>
<protein>
    <submittedName>
        <fullName evidence="3">Uncharacterized protein</fullName>
    </submittedName>
</protein>
<keyword evidence="2" id="KW-1133">Transmembrane helix</keyword>
<keyword evidence="2" id="KW-0472">Membrane</keyword>
<dbReference type="AlphaFoldDB" id="A0A6H1ZYD1"/>
<proteinExistence type="predicted"/>
<organism evidence="3">
    <name type="scientific">viral metagenome</name>
    <dbReference type="NCBI Taxonomy" id="1070528"/>
    <lineage>
        <taxon>unclassified sequences</taxon>
        <taxon>metagenomes</taxon>
        <taxon>organismal metagenomes</taxon>
    </lineage>
</organism>
<feature type="region of interest" description="Disordered" evidence="1">
    <location>
        <begin position="102"/>
        <end position="154"/>
    </location>
</feature>
<feature type="compositionally biased region" description="Basic residues" evidence="1">
    <location>
        <begin position="135"/>
        <end position="144"/>
    </location>
</feature>
<accession>A0A6H1ZYD1</accession>